<dbReference type="GO" id="GO:0005886">
    <property type="term" value="C:plasma membrane"/>
    <property type="evidence" value="ECO:0007669"/>
    <property type="project" value="TreeGrafter"/>
</dbReference>
<evidence type="ECO:0000256" key="8">
    <source>
        <dbReference type="SAM" id="MobiDB-lite"/>
    </source>
</evidence>
<evidence type="ECO:0000256" key="1">
    <source>
        <dbReference type="ARBA" id="ARBA00004141"/>
    </source>
</evidence>
<dbReference type="GO" id="GO:0030001">
    <property type="term" value="P:metal ion transport"/>
    <property type="evidence" value="ECO:0007669"/>
    <property type="project" value="TreeGrafter"/>
</dbReference>
<organism evidence="11 12">
    <name type="scientific">Globodera rostochiensis</name>
    <name type="common">Golden nematode worm</name>
    <name type="synonym">Heterodera rostochiensis</name>
    <dbReference type="NCBI Taxonomy" id="31243"/>
    <lineage>
        <taxon>Eukaryota</taxon>
        <taxon>Metazoa</taxon>
        <taxon>Ecdysozoa</taxon>
        <taxon>Nematoda</taxon>
        <taxon>Chromadorea</taxon>
        <taxon>Rhabditida</taxon>
        <taxon>Tylenchina</taxon>
        <taxon>Tylenchomorpha</taxon>
        <taxon>Tylenchoidea</taxon>
        <taxon>Heteroderidae</taxon>
        <taxon>Heteroderinae</taxon>
        <taxon>Globodera</taxon>
    </lineage>
</organism>
<feature type="domain" description="TRPM-like" evidence="10">
    <location>
        <begin position="759"/>
        <end position="877"/>
    </location>
</feature>
<dbReference type="WBParaSite" id="Gr19_v10_g8899.t1">
    <property type="protein sequence ID" value="Gr19_v10_g8899.t1"/>
    <property type="gene ID" value="Gr19_v10_g8899"/>
</dbReference>
<proteinExistence type="predicted"/>
<keyword evidence="11" id="KW-1185">Reference proteome</keyword>
<feature type="domain" description="TRPM-like" evidence="10">
    <location>
        <begin position="575"/>
        <end position="686"/>
    </location>
</feature>
<keyword evidence="3" id="KW-0812">Transmembrane</keyword>
<evidence type="ECO:0000256" key="7">
    <source>
        <dbReference type="ARBA" id="ARBA00023303"/>
    </source>
</evidence>
<feature type="domain" description="TRPM SLOG" evidence="9">
    <location>
        <begin position="202"/>
        <end position="501"/>
    </location>
</feature>
<evidence type="ECO:0000256" key="2">
    <source>
        <dbReference type="ARBA" id="ARBA00022448"/>
    </source>
</evidence>
<dbReference type="Pfam" id="PF25508">
    <property type="entry name" value="TRPM2"/>
    <property type="match status" value="2"/>
</dbReference>
<feature type="region of interest" description="Disordered" evidence="8">
    <location>
        <begin position="721"/>
        <end position="749"/>
    </location>
</feature>
<sequence>MNGNLCPRSQSVSSGGVVQLGSTASATSVPSASVYSIHRHPANFGNIQHSQSQQWESVGGGGGVNGATASLGGGDAGGATFIVRRQSSRQQDGGVQRRVRLPPSGAWMERVFQRRDCIKFIPADDHSDRCQCGRVSASHSQLALSRFTTSVVVRRGTDGGDTTADGPYDEEARWTIGGCTAPSPTDAYGVIQFQGGPHVHKARYVRLSFDSEPADVLRLMVREWDLSMPRLVISVQGGMTDFEVPAKLGKVFREGLLKAAETTGAWVITAGVDSGVVKHVAKALDEAGISPRMRSRIVTVGIAPWGLLQRRERLVGRNAQVPYDRHLANPSSARRCSSGASSSPSGGLVLNDRHSYFLLADNGTVGRYGADIVLRRRLEEFLASRTEKKVYGGRRTATATESTSCSRIPIVCVVLEGGLCTLNPVHRYLTGTPSIPVIICEGSGRISDIVSFAARHLTVQRTVPIDVHSQLLCQVRQLTCHSGLHDQMNSSDAIVDRIVQCARNRDGLLTIFRLNNGMQNSDVPSQMDHAILRALLQAQNLSPVDQLLMTLAWGREDIARREIFRQGHKRPSDGHQQMDSALLVRPMMEALLMRQVEFVKLFLEQGLSLKRFLTIDCLERLYNAECAMDALMKNGRRGAERRRSSGRRRKRRQTVTLPEIGVAIERLMGNAYRSTYTTREFKMRYEKAKFGGIHPTRKSATRNFSSLNICLGALGDRTEGDEQSEAISPRKCAVASPVGDDSTKAKDAGGYGRKRPLDFEYPFNELMLWAVLTRRHEMANLFWQYSEEPMAKALVAIRLYKCMSREAAHDYTEVEVSNQLRECANTFRDCSLELLHNCHEQDSRLTMRLLTAELPNWGHHTCLSLAVIANNKRFLAHPCCQNCLGP</sequence>
<evidence type="ECO:0000313" key="12">
    <source>
        <dbReference type="WBParaSite" id="Gr19_v10_g8899.t1"/>
    </source>
</evidence>
<dbReference type="PANTHER" id="PTHR13800:SF1">
    <property type="entry name" value="TRANSIENT RECEPTOR POTENTIAL CATION CHANNEL TRPM"/>
    <property type="match status" value="1"/>
</dbReference>
<name>A0A914IDH7_GLORO</name>
<dbReference type="AlphaFoldDB" id="A0A914IDH7"/>
<dbReference type="InterPro" id="IPR057366">
    <property type="entry name" value="TRPM-like"/>
</dbReference>
<evidence type="ECO:0000256" key="5">
    <source>
        <dbReference type="ARBA" id="ARBA00023065"/>
    </source>
</evidence>
<dbReference type="Proteomes" id="UP000887572">
    <property type="component" value="Unplaced"/>
</dbReference>
<evidence type="ECO:0000313" key="11">
    <source>
        <dbReference type="Proteomes" id="UP000887572"/>
    </source>
</evidence>
<keyword evidence="5" id="KW-0406">Ion transport</keyword>
<protein>
    <submittedName>
        <fullName evidence="12">TRPM SLOG domain-containing protein</fullName>
    </submittedName>
</protein>
<evidence type="ECO:0000259" key="9">
    <source>
        <dbReference type="Pfam" id="PF18139"/>
    </source>
</evidence>
<evidence type="ECO:0000256" key="6">
    <source>
        <dbReference type="ARBA" id="ARBA00023136"/>
    </source>
</evidence>
<evidence type="ECO:0000256" key="3">
    <source>
        <dbReference type="ARBA" id="ARBA00022692"/>
    </source>
</evidence>
<comment type="subcellular location">
    <subcellularLocation>
        <location evidence="1">Membrane</location>
        <topology evidence="1">Multi-pass membrane protein</topology>
    </subcellularLocation>
</comment>
<accession>A0A914IDH7</accession>
<dbReference type="InterPro" id="IPR050927">
    <property type="entry name" value="TRPM"/>
</dbReference>
<feature type="region of interest" description="Disordered" evidence="8">
    <location>
        <begin position="635"/>
        <end position="654"/>
    </location>
</feature>
<feature type="region of interest" description="Disordered" evidence="8">
    <location>
        <begin position="50"/>
        <end position="71"/>
    </location>
</feature>
<keyword evidence="6" id="KW-0472">Membrane</keyword>
<evidence type="ECO:0000259" key="10">
    <source>
        <dbReference type="Pfam" id="PF25508"/>
    </source>
</evidence>
<feature type="compositionally biased region" description="Basic residues" evidence="8">
    <location>
        <begin position="644"/>
        <end position="653"/>
    </location>
</feature>
<keyword evidence="4" id="KW-1133">Transmembrane helix</keyword>
<reference evidence="12" key="1">
    <citation type="submission" date="2022-11" db="UniProtKB">
        <authorList>
            <consortium name="WormBaseParasite"/>
        </authorList>
    </citation>
    <scope>IDENTIFICATION</scope>
</reference>
<keyword evidence="7" id="KW-0407">Ion channel</keyword>
<dbReference type="InterPro" id="IPR041491">
    <property type="entry name" value="TRPM_SLOG"/>
</dbReference>
<dbReference type="Pfam" id="PF18139">
    <property type="entry name" value="LSDAT_euk"/>
    <property type="match status" value="1"/>
</dbReference>
<evidence type="ECO:0000256" key="4">
    <source>
        <dbReference type="ARBA" id="ARBA00022989"/>
    </source>
</evidence>
<feature type="compositionally biased region" description="Gly residues" evidence="8">
    <location>
        <begin position="58"/>
        <end position="71"/>
    </location>
</feature>
<keyword evidence="2" id="KW-0813">Transport</keyword>
<dbReference type="GO" id="GO:0005261">
    <property type="term" value="F:monoatomic cation channel activity"/>
    <property type="evidence" value="ECO:0007669"/>
    <property type="project" value="TreeGrafter"/>
</dbReference>
<dbReference type="PANTHER" id="PTHR13800">
    <property type="entry name" value="TRANSIENT RECEPTOR POTENTIAL CATION CHANNEL, SUBFAMILY M, MEMBER 6"/>
    <property type="match status" value="1"/>
</dbReference>